<dbReference type="PANTHER" id="PTHR23422">
    <property type="entry name" value="DIPEPTIDYL PEPTIDASE III-RELATED"/>
    <property type="match status" value="1"/>
</dbReference>
<dbReference type="Proteomes" id="UP000663829">
    <property type="component" value="Unassembled WGS sequence"/>
</dbReference>
<dbReference type="GO" id="GO:0005737">
    <property type="term" value="C:cytoplasm"/>
    <property type="evidence" value="ECO:0007669"/>
    <property type="project" value="TreeGrafter"/>
</dbReference>
<name>A0A814WYK6_9BILA</name>
<dbReference type="AlphaFoldDB" id="A0A814WYK6"/>
<dbReference type="Proteomes" id="UP000681722">
    <property type="component" value="Unassembled WGS sequence"/>
</dbReference>
<proteinExistence type="predicted"/>
<evidence type="ECO:0000256" key="3">
    <source>
        <dbReference type="SAM" id="Coils"/>
    </source>
</evidence>
<keyword evidence="3" id="KW-0175">Coiled coil</keyword>
<reference evidence="4" key="1">
    <citation type="submission" date="2021-02" db="EMBL/GenBank/DDBJ databases">
        <authorList>
            <person name="Nowell W R."/>
        </authorList>
    </citation>
    <scope>NUCLEOTIDE SEQUENCE</scope>
</reference>
<evidence type="ECO:0000313" key="5">
    <source>
        <dbReference type="EMBL" id="CAF3975991.1"/>
    </source>
</evidence>
<comment type="caution">
    <text evidence="4">The sequence shown here is derived from an EMBL/GenBank/DDBJ whole genome shotgun (WGS) entry which is preliminary data.</text>
</comment>
<evidence type="ECO:0000313" key="6">
    <source>
        <dbReference type="Proteomes" id="UP000663829"/>
    </source>
</evidence>
<keyword evidence="6" id="KW-1185">Reference proteome</keyword>
<dbReference type="EMBL" id="CAJNOQ010008977">
    <property type="protein sequence ID" value="CAF1212028.1"/>
    <property type="molecule type" value="Genomic_DNA"/>
</dbReference>
<dbReference type="GO" id="GO:0008239">
    <property type="term" value="F:dipeptidyl-peptidase activity"/>
    <property type="evidence" value="ECO:0007669"/>
    <property type="project" value="TreeGrafter"/>
</dbReference>
<dbReference type="Gene3D" id="3.30.540.30">
    <property type="match status" value="1"/>
</dbReference>
<dbReference type="PANTHER" id="PTHR23422:SF9">
    <property type="entry name" value="ZN-DEPENDENT HYDROLASE"/>
    <property type="match status" value="1"/>
</dbReference>
<protein>
    <recommendedName>
        <fullName evidence="7">Nudix hydrolase 3</fullName>
    </recommendedName>
</protein>
<dbReference type="InterPro" id="IPR039461">
    <property type="entry name" value="Peptidase_M49"/>
</dbReference>
<feature type="coiled-coil region" evidence="3">
    <location>
        <begin position="29"/>
        <end position="56"/>
    </location>
</feature>
<evidence type="ECO:0008006" key="7">
    <source>
        <dbReference type="Google" id="ProtNLM"/>
    </source>
</evidence>
<gene>
    <name evidence="4" type="ORF">GPM918_LOCUS24259</name>
    <name evidence="5" type="ORF">SRO942_LOCUS24258</name>
</gene>
<organism evidence="4 6">
    <name type="scientific">Didymodactylos carnosus</name>
    <dbReference type="NCBI Taxonomy" id="1234261"/>
    <lineage>
        <taxon>Eukaryota</taxon>
        <taxon>Metazoa</taxon>
        <taxon>Spiralia</taxon>
        <taxon>Gnathifera</taxon>
        <taxon>Rotifera</taxon>
        <taxon>Eurotatoria</taxon>
        <taxon>Bdelloidea</taxon>
        <taxon>Philodinida</taxon>
        <taxon>Philodinidae</taxon>
        <taxon>Didymodactylos</taxon>
    </lineage>
</organism>
<accession>A0A814WYK6</accession>
<evidence type="ECO:0000256" key="1">
    <source>
        <dbReference type="ARBA" id="ARBA00022723"/>
    </source>
</evidence>
<dbReference type="GO" id="GO:0046872">
    <property type="term" value="F:metal ion binding"/>
    <property type="evidence" value="ECO:0007669"/>
    <property type="project" value="UniProtKB-KW"/>
</dbReference>
<dbReference type="OrthoDB" id="510307at2759"/>
<evidence type="ECO:0000313" key="4">
    <source>
        <dbReference type="EMBL" id="CAF1212028.1"/>
    </source>
</evidence>
<sequence length="504" mass="58035">MLNPGQREAIQMLAIACKLMDDIYIRQMWSKNEEIMKKLEENKEKSEQDNLLYQLSRMYRCPWDPLENNEPLIPYVPSSPHGANFYPEDMTKEEFKQSISTLSKEDKLKAEGVRYLIRRNTNTKQLQLIPYSEAYQDLLSPIANLLEKAAETIGDESLKKFLMLRAESFRTNDYVESELAWLAIKTDSLIEVVCGPYMFYTDKLFGYKSAFVMYIHICDQPSTEKLHLFTNAIATVENQLPIPDKYKNKNLKRSPIIVVNEIYNGGDVALPCLTAYNLPTDYEIEKQAGSKLTLIKNVQEDPEQLKFVSWDAFFIHILLHEVSHSNGPHETVGPNPVLIQSRLQEHHSALEEAKADVTGLFAADYFVNNGQINDISMESFYVTYLANQFRFIRQGQTAHAFGQKLQHNYLLDHGVIEYDNATQKFRVNFDRIRNTVASLTNLIMIIQGDGDKDKAKEAMDSLAVTRSYTETALKRLTNVAFDIPFLLLDRCHSHRIITRINDFD</sequence>
<keyword evidence="1" id="KW-0479">Metal-binding</keyword>
<keyword evidence="2" id="KW-0378">Hydrolase</keyword>
<dbReference type="EMBL" id="CAJOBC010008978">
    <property type="protein sequence ID" value="CAF3975991.1"/>
    <property type="molecule type" value="Genomic_DNA"/>
</dbReference>
<evidence type="ECO:0000256" key="2">
    <source>
        <dbReference type="ARBA" id="ARBA00022801"/>
    </source>
</evidence>